<evidence type="ECO:0000313" key="3">
    <source>
        <dbReference type="Proteomes" id="UP000196710"/>
    </source>
</evidence>
<protein>
    <submittedName>
        <fullName evidence="2">Uncharacterized protein</fullName>
    </submittedName>
</protein>
<evidence type="ECO:0000313" key="4">
    <source>
        <dbReference type="Proteomes" id="UP000596035"/>
    </source>
</evidence>
<dbReference type="Proteomes" id="UP000196710">
    <property type="component" value="Chromosome"/>
</dbReference>
<keyword evidence="3" id="KW-1185">Reference proteome</keyword>
<organism evidence="2 4">
    <name type="scientific">Acutalibacter muris</name>
    <dbReference type="NCBI Taxonomy" id="1796620"/>
    <lineage>
        <taxon>Bacteria</taxon>
        <taxon>Bacillati</taxon>
        <taxon>Bacillota</taxon>
        <taxon>Clostridia</taxon>
        <taxon>Eubacteriales</taxon>
        <taxon>Acutalibacteraceae</taxon>
        <taxon>Acutalibacter</taxon>
    </lineage>
</organism>
<reference evidence="2 4" key="3">
    <citation type="submission" date="2020-11" db="EMBL/GenBank/DDBJ databases">
        <title>Closed and high quality bacterial genomes of the OMM12 community.</title>
        <authorList>
            <person name="Marbouty M."/>
            <person name="Lamy-Besnier Q."/>
            <person name="Debarbieux L."/>
            <person name="Koszul R."/>
        </authorList>
    </citation>
    <scope>NUCLEOTIDE SEQUENCE [LARGE SCALE GENOMIC DNA]</scope>
    <source>
        <strain evidence="2 4">KB18</strain>
    </source>
</reference>
<evidence type="ECO:0000313" key="2">
    <source>
        <dbReference type="EMBL" id="QQR31675.1"/>
    </source>
</evidence>
<evidence type="ECO:0000313" key="1">
    <source>
        <dbReference type="EMBL" id="ASB42390.1"/>
    </source>
</evidence>
<dbReference type="EMBL" id="CP065321">
    <property type="protein sequence ID" value="QQR31675.1"/>
    <property type="molecule type" value="Genomic_DNA"/>
</dbReference>
<name>A0A1Z2XVB7_9FIRM</name>
<dbReference type="KEGG" id="amur:ADH66_18100"/>
<accession>A0A1Z2XVB7</accession>
<proteinExistence type="predicted"/>
<gene>
    <name evidence="1" type="ORF">ADH66_18100</name>
    <name evidence="2" type="ORF">I5Q82_08510</name>
</gene>
<dbReference type="Proteomes" id="UP000596035">
    <property type="component" value="Chromosome"/>
</dbReference>
<dbReference type="EMBL" id="CP021422">
    <property type="protein sequence ID" value="ASB42390.1"/>
    <property type="molecule type" value="Genomic_DNA"/>
</dbReference>
<dbReference type="AlphaFoldDB" id="A0A1Z2XVB7"/>
<dbReference type="RefSeq" id="WP_088364478.1">
    <property type="nucleotide sequence ID" value="NZ_CP021422.1"/>
</dbReference>
<sequence length="227" mass="25300">MGTSKGYIAPSTPSWRQAKREVSRYLSNPTETERKTLAAQYAKAMTTGGYTASQVAKAFAGVISFSSAIASRGYTAALHDIGRDDILSLGPQETLDTLISIFANAGSTIDDKIALDSISESFQVLQVIEPEDLKSINTSRLLREMICQFAKLKFAQLFDKQIRNKCPIVEEANRRIAEMQDYIYYTMGQKLTNDILGEINPNNIANEVIVRNTLEEGFRLMTIYYGE</sequence>
<reference evidence="1" key="1">
    <citation type="journal article" date="2017" name="Genome Announc.">
        <title>High-Quality Whole-Genome Sequences of the Oligo-Mouse-Microbiota Bacterial Community.</title>
        <authorList>
            <person name="Garzetti D."/>
            <person name="Brugiroux S."/>
            <person name="Bunk B."/>
            <person name="Pukall R."/>
            <person name="McCoy K.D."/>
            <person name="Macpherson A.J."/>
            <person name="Stecher B."/>
        </authorList>
    </citation>
    <scope>NUCLEOTIDE SEQUENCE</scope>
    <source>
        <strain evidence="1">KB18</strain>
    </source>
</reference>
<reference evidence="3" key="2">
    <citation type="submission" date="2017-05" db="EMBL/GenBank/DDBJ databases">
        <title>Improved OligoMM genomes.</title>
        <authorList>
            <person name="Garzetti D."/>
        </authorList>
    </citation>
    <scope>NUCLEOTIDE SEQUENCE [LARGE SCALE GENOMIC DNA]</scope>
    <source>
        <strain evidence="3">KB18</strain>
    </source>
</reference>